<keyword evidence="2" id="KW-1185">Reference proteome</keyword>
<gene>
    <name evidence="1" type="ORF">GWK48_00690</name>
</gene>
<dbReference type="KEGG" id="mten:GWK48_00690"/>
<dbReference type="OrthoDB" id="34478at2157"/>
<dbReference type="AlphaFoldDB" id="A0A6N0NVE7"/>
<name>A0A6N0NVE7_9CREN</name>
<reference evidence="1 2" key="1">
    <citation type="submission" date="2020-02" db="EMBL/GenBank/DDBJ databases">
        <title>Comparative genome analysis reveals the metabolism and evolution of the thermophilic archaeal genus Metallosphaera.</title>
        <authorList>
            <person name="Jiang C."/>
        </authorList>
    </citation>
    <scope>NUCLEOTIDE SEQUENCE [LARGE SCALE GENOMIC DNA]</scope>
    <source>
        <strain evidence="1 2">Ric-A</strain>
    </source>
</reference>
<dbReference type="Proteomes" id="UP000509301">
    <property type="component" value="Chromosome"/>
</dbReference>
<protein>
    <submittedName>
        <fullName evidence="1">Uncharacterized protein</fullName>
    </submittedName>
</protein>
<sequence>MSRKLQDYLEEFFRAKEGEEIEFEGEEKVIRDLSLILRALSQEVGIEEKNGRYFLHVRKKRP</sequence>
<evidence type="ECO:0000313" key="1">
    <source>
        <dbReference type="EMBL" id="QKQ99110.1"/>
    </source>
</evidence>
<dbReference type="EMBL" id="CP049074">
    <property type="protein sequence ID" value="QKQ99110.1"/>
    <property type="molecule type" value="Genomic_DNA"/>
</dbReference>
<organism evidence="1 2">
    <name type="scientific">Metallosphaera tengchongensis</name>
    <dbReference type="NCBI Taxonomy" id="1532350"/>
    <lineage>
        <taxon>Archaea</taxon>
        <taxon>Thermoproteota</taxon>
        <taxon>Thermoprotei</taxon>
        <taxon>Sulfolobales</taxon>
        <taxon>Sulfolobaceae</taxon>
        <taxon>Metallosphaera</taxon>
    </lineage>
</organism>
<evidence type="ECO:0000313" key="2">
    <source>
        <dbReference type="Proteomes" id="UP000509301"/>
    </source>
</evidence>
<accession>A0A6N0NVE7</accession>
<proteinExistence type="predicted"/>